<keyword evidence="1" id="KW-1133">Transmembrane helix</keyword>
<organism evidence="2 3">
    <name type="scientific">Hyaloperonospora brassicae</name>
    <name type="common">Brassica downy mildew</name>
    <name type="synonym">Peronospora brassicae</name>
    <dbReference type="NCBI Taxonomy" id="162125"/>
    <lineage>
        <taxon>Eukaryota</taxon>
        <taxon>Sar</taxon>
        <taxon>Stramenopiles</taxon>
        <taxon>Oomycota</taxon>
        <taxon>Peronosporomycetes</taxon>
        <taxon>Peronosporales</taxon>
        <taxon>Peronosporaceae</taxon>
        <taxon>Hyaloperonospora</taxon>
    </lineage>
</organism>
<keyword evidence="1" id="KW-0472">Membrane</keyword>
<reference evidence="2" key="1">
    <citation type="submission" date="2022-12" db="EMBL/GenBank/DDBJ databases">
        <authorList>
            <person name="Webb A."/>
        </authorList>
    </citation>
    <scope>NUCLEOTIDE SEQUENCE</scope>
    <source>
        <strain evidence="2">Hp1</strain>
    </source>
</reference>
<feature type="transmembrane region" description="Helical" evidence="1">
    <location>
        <begin position="112"/>
        <end position="133"/>
    </location>
</feature>
<dbReference type="EMBL" id="CANTFL010001462">
    <property type="protein sequence ID" value="CAI5742081.1"/>
    <property type="molecule type" value="Genomic_DNA"/>
</dbReference>
<protein>
    <recommendedName>
        <fullName evidence="4">RxLR effector candidate protein</fullName>
    </recommendedName>
</protein>
<evidence type="ECO:0000256" key="1">
    <source>
        <dbReference type="SAM" id="Phobius"/>
    </source>
</evidence>
<proteinExistence type="predicted"/>
<keyword evidence="3" id="KW-1185">Reference proteome</keyword>
<comment type="caution">
    <text evidence="2">The sequence shown here is derived from an EMBL/GenBank/DDBJ whole genome shotgun (WGS) entry which is preliminary data.</text>
</comment>
<evidence type="ECO:0000313" key="2">
    <source>
        <dbReference type="EMBL" id="CAI5742081.1"/>
    </source>
</evidence>
<dbReference type="AlphaFoldDB" id="A0AAV0UYQ6"/>
<sequence>MTLAKYVADAKDVPETVPKEHKTHQYLRDNNVTLSNQHTKILTADEERVSMAGLNKVKTFFQKSASAKQVESLIQGTRGLEKNAATVQAIPTATKKSLSQFFAENPAIKKELIVAATLLTLIAAVPMIVKSFYPAK</sequence>
<name>A0AAV0UYQ6_HYABA</name>
<gene>
    <name evidence="2" type="ORF">HBR001_LOCUS8802</name>
</gene>
<evidence type="ECO:0000313" key="3">
    <source>
        <dbReference type="Proteomes" id="UP001162031"/>
    </source>
</evidence>
<accession>A0AAV0UYQ6</accession>
<evidence type="ECO:0008006" key="4">
    <source>
        <dbReference type="Google" id="ProtNLM"/>
    </source>
</evidence>
<dbReference type="Proteomes" id="UP001162031">
    <property type="component" value="Unassembled WGS sequence"/>
</dbReference>
<keyword evidence="1" id="KW-0812">Transmembrane</keyword>